<proteinExistence type="predicted"/>
<dbReference type="CDD" id="cd00118">
    <property type="entry name" value="LysM"/>
    <property type="match status" value="1"/>
</dbReference>
<dbReference type="Gene3D" id="3.10.350.10">
    <property type="entry name" value="LysM domain"/>
    <property type="match status" value="1"/>
</dbReference>
<evidence type="ECO:0000313" key="3">
    <source>
        <dbReference type="EMBL" id="KIZ43183.1"/>
    </source>
</evidence>
<dbReference type="RefSeq" id="WP_044410507.1">
    <property type="nucleotide sequence ID" value="NZ_JXXE01000232.1"/>
</dbReference>
<dbReference type="EMBL" id="JXXE01000232">
    <property type="protein sequence ID" value="KIZ43183.1"/>
    <property type="molecule type" value="Genomic_DNA"/>
</dbReference>
<dbReference type="PATRIC" id="fig|1076.23.peg.2411"/>
<dbReference type="PROSITE" id="PS51782">
    <property type="entry name" value="LYSM"/>
    <property type="match status" value="1"/>
</dbReference>
<dbReference type="Pfam" id="PF01476">
    <property type="entry name" value="LysM"/>
    <property type="match status" value="1"/>
</dbReference>
<feature type="domain" description="LysM" evidence="2">
    <location>
        <begin position="33"/>
        <end position="78"/>
    </location>
</feature>
<organism evidence="3 4">
    <name type="scientific">Rhodopseudomonas palustris</name>
    <dbReference type="NCBI Taxonomy" id="1076"/>
    <lineage>
        <taxon>Bacteria</taxon>
        <taxon>Pseudomonadati</taxon>
        <taxon>Pseudomonadota</taxon>
        <taxon>Alphaproteobacteria</taxon>
        <taxon>Hyphomicrobiales</taxon>
        <taxon>Nitrobacteraceae</taxon>
        <taxon>Rhodopseudomonas</taxon>
    </lineage>
</organism>
<keyword evidence="1" id="KW-0732">Signal</keyword>
<dbReference type="SUPFAM" id="SSF54106">
    <property type="entry name" value="LysM domain"/>
    <property type="match status" value="1"/>
</dbReference>
<accession>A0A0D7EQX7</accession>
<feature type="signal peptide" evidence="1">
    <location>
        <begin position="1"/>
        <end position="27"/>
    </location>
</feature>
<evidence type="ECO:0000259" key="2">
    <source>
        <dbReference type="PROSITE" id="PS51782"/>
    </source>
</evidence>
<dbReference type="OrthoDB" id="7915726at2"/>
<dbReference type="Proteomes" id="UP000032515">
    <property type="component" value="Unassembled WGS sequence"/>
</dbReference>
<dbReference type="InterPro" id="IPR018392">
    <property type="entry name" value="LysM"/>
</dbReference>
<dbReference type="AlphaFoldDB" id="A0A0D7EQX7"/>
<name>A0A0D7EQX7_RHOPL</name>
<comment type="caution">
    <text evidence="3">The sequence shown here is derived from an EMBL/GenBank/DDBJ whole genome shotgun (WGS) entry which is preliminary data.</text>
</comment>
<reference evidence="3 4" key="1">
    <citation type="submission" date="2014-11" db="EMBL/GenBank/DDBJ databases">
        <title>Genomics and ecophysiology of heterotrophic nitrogen fixing bacteria isolated from estuarine surface water.</title>
        <authorList>
            <person name="Bentzon-Tilia M."/>
            <person name="Severin I."/>
            <person name="Hansen L.H."/>
            <person name="Riemann L."/>
        </authorList>
    </citation>
    <scope>NUCLEOTIDE SEQUENCE [LARGE SCALE GENOMIC DNA]</scope>
    <source>
        <strain evidence="3 4">BAL398</strain>
    </source>
</reference>
<sequence>MNTDMMKANIAIIAVAASLAGSAVAHAKTPCGDTTKVERGDSLSSIAERCDISEGTLLQANPNIDGSGDLRVGATVNTTTMANRTGDRLRSFAHGVSSGISRLASEVGSSVDDLLDKNPDLKQRLSSVGDKLTGESVTRKIKLTMTPQQGPTGANVDLAVSGLPAKAAVVIGAGRPGQSYTVLDHAKASEDGTINAKLAVPTWASAKQDLVFVVAADDGDWTIRSAKFDVQ</sequence>
<feature type="chain" id="PRO_5002319413" description="LysM domain-containing protein" evidence="1">
    <location>
        <begin position="28"/>
        <end position="231"/>
    </location>
</feature>
<gene>
    <name evidence="3" type="ORF">OO17_11770</name>
</gene>
<evidence type="ECO:0000256" key="1">
    <source>
        <dbReference type="SAM" id="SignalP"/>
    </source>
</evidence>
<dbReference type="InterPro" id="IPR036779">
    <property type="entry name" value="LysM_dom_sf"/>
</dbReference>
<evidence type="ECO:0000313" key="4">
    <source>
        <dbReference type="Proteomes" id="UP000032515"/>
    </source>
</evidence>
<protein>
    <recommendedName>
        <fullName evidence="2">LysM domain-containing protein</fullName>
    </recommendedName>
</protein>
<dbReference type="SMART" id="SM00257">
    <property type="entry name" value="LysM"/>
    <property type="match status" value="1"/>
</dbReference>